<dbReference type="Gene3D" id="2.60.120.10">
    <property type="entry name" value="Jelly Rolls"/>
    <property type="match status" value="1"/>
</dbReference>
<proteinExistence type="inferred from homology"/>
<dbReference type="PANTHER" id="PTHR36540:SF1">
    <property type="entry name" value="PYRIMIDINE_PURINE NUCLEOSIDE PHOSPHORYLASE"/>
    <property type="match status" value="1"/>
</dbReference>
<gene>
    <name evidence="3" type="primary">ppnP</name>
    <name evidence="4" type="ORF">DFP94_103133</name>
</gene>
<dbReference type="RefSeq" id="WP_114496492.1">
    <property type="nucleotide sequence ID" value="NZ_QPJW01000003.1"/>
</dbReference>
<evidence type="ECO:0000256" key="1">
    <source>
        <dbReference type="ARBA" id="ARBA00022676"/>
    </source>
</evidence>
<dbReference type="GO" id="GO:0009032">
    <property type="term" value="F:thymidine phosphorylase activity"/>
    <property type="evidence" value="ECO:0007669"/>
    <property type="project" value="RHEA"/>
</dbReference>
<evidence type="ECO:0000256" key="3">
    <source>
        <dbReference type="HAMAP-Rule" id="MF_01537"/>
    </source>
</evidence>
<dbReference type="CDD" id="cd20296">
    <property type="entry name" value="cupin_PpnP-like"/>
    <property type="match status" value="1"/>
</dbReference>
<dbReference type="PANTHER" id="PTHR36540">
    <property type="entry name" value="PYRIMIDINE/PURINE NUCLEOSIDE PHOSPHORYLASE"/>
    <property type="match status" value="1"/>
</dbReference>
<dbReference type="EC" id="2.4.2.1" evidence="3"/>
<comment type="catalytic activity">
    <reaction evidence="3">
        <text>a purine D-ribonucleoside + phosphate = a purine nucleobase + alpha-D-ribose 1-phosphate</text>
        <dbReference type="Rhea" id="RHEA:19805"/>
        <dbReference type="ChEBI" id="CHEBI:26386"/>
        <dbReference type="ChEBI" id="CHEBI:43474"/>
        <dbReference type="ChEBI" id="CHEBI:57720"/>
        <dbReference type="ChEBI" id="CHEBI:142355"/>
        <dbReference type="EC" id="2.4.2.1"/>
    </reaction>
</comment>
<keyword evidence="1 3" id="KW-0328">Glycosyltransferase</keyword>
<evidence type="ECO:0000313" key="5">
    <source>
        <dbReference type="Proteomes" id="UP000253090"/>
    </source>
</evidence>
<comment type="catalytic activity">
    <reaction evidence="3">
        <text>guanosine + phosphate = alpha-D-ribose 1-phosphate + guanine</text>
        <dbReference type="Rhea" id="RHEA:13233"/>
        <dbReference type="ChEBI" id="CHEBI:16235"/>
        <dbReference type="ChEBI" id="CHEBI:16750"/>
        <dbReference type="ChEBI" id="CHEBI:43474"/>
        <dbReference type="ChEBI" id="CHEBI:57720"/>
        <dbReference type="EC" id="2.4.2.1"/>
    </reaction>
</comment>
<comment type="catalytic activity">
    <reaction evidence="3">
        <text>cytidine + phosphate = cytosine + alpha-D-ribose 1-phosphate</text>
        <dbReference type="Rhea" id="RHEA:52540"/>
        <dbReference type="ChEBI" id="CHEBI:16040"/>
        <dbReference type="ChEBI" id="CHEBI:17562"/>
        <dbReference type="ChEBI" id="CHEBI:43474"/>
        <dbReference type="ChEBI" id="CHEBI:57720"/>
        <dbReference type="EC" id="2.4.2.2"/>
    </reaction>
</comment>
<comment type="catalytic activity">
    <reaction evidence="3">
        <text>adenosine + phosphate = alpha-D-ribose 1-phosphate + adenine</text>
        <dbReference type="Rhea" id="RHEA:27642"/>
        <dbReference type="ChEBI" id="CHEBI:16335"/>
        <dbReference type="ChEBI" id="CHEBI:16708"/>
        <dbReference type="ChEBI" id="CHEBI:43474"/>
        <dbReference type="ChEBI" id="CHEBI:57720"/>
        <dbReference type="EC" id="2.4.2.1"/>
    </reaction>
</comment>
<dbReference type="AlphaFoldDB" id="A0A369BIK0"/>
<comment type="catalytic activity">
    <reaction evidence="3">
        <text>inosine + phosphate = alpha-D-ribose 1-phosphate + hypoxanthine</text>
        <dbReference type="Rhea" id="RHEA:27646"/>
        <dbReference type="ChEBI" id="CHEBI:17368"/>
        <dbReference type="ChEBI" id="CHEBI:17596"/>
        <dbReference type="ChEBI" id="CHEBI:43474"/>
        <dbReference type="ChEBI" id="CHEBI:57720"/>
        <dbReference type="EC" id="2.4.2.1"/>
    </reaction>
</comment>
<reference evidence="4 5" key="1">
    <citation type="submission" date="2018-07" db="EMBL/GenBank/DDBJ databases">
        <title>Genomic Encyclopedia of Type Strains, Phase III (KMG-III): the genomes of soil and plant-associated and newly described type strains.</title>
        <authorList>
            <person name="Whitman W."/>
        </authorList>
    </citation>
    <scope>NUCLEOTIDE SEQUENCE [LARGE SCALE GENOMIC DNA]</scope>
    <source>
        <strain evidence="4 5">CECT 8333</strain>
    </source>
</reference>
<organism evidence="4 5">
    <name type="scientific">Fontibacillus phaseoli</name>
    <dbReference type="NCBI Taxonomy" id="1416533"/>
    <lineage>
        <taxon>Bacteria</taxon>
        <taxon>Bacillati</taxon>
        <taxon>Bacillota</taxon>
        <taxon>Bacilli</taxon>
        <taxon>Bacillales</taxon>
        <taxon>Paenibacillaceae</taxon>
        <taxon>Fontibacillus</taxon>
    </lineage>
</organism>
<dbReference type="GO" id="GO:0004850">
    <property type="term" value="F:uridine phosphorylase activity"/>
    <property type="evidence" value="ECO:0007669"/>
    <property type="project" value="RHEA"/>
</dbReference>
<dbReference type="GO" id="GO:0005829">
    <property type="term" value="C:cytosol"/>
    <property type="evidence" value="ECO:0007669"/>
    <property type="project" value="TreeGrafter"/>
</dbReference>
<dbReference type="Proteomes" id="UP000253090">
    <property type="component" value="Unassembled WGS sequence"/>
</dbReference>
<dbReference type="GO" id="GO:0047975">
    <property type="term" value="F:guanosine phosphorylase activity"/>
    <property type="evidence" value="ECO:0007669"/>
    <property type="project" value="RHEA"/>
</dbReference>
<dbReference type="GO" id="GO:0004731">
    <property type="term" value="F:purine-nucleoside phosphorylase activity"/>
    <property type="evidence" value="ECO:0007669"/>
    <property type="project" value="UniProtKB-UniRule"/>
</dbReference>
<dbReference type="EMBL" id="QPJW01000003">
    <property type="protein sequence ID" value="RCX20408.1"/>
    <property type="molecule type" value="Genomic_DNA"/>
</dbReference>
<comment type="catalytic activity">
    <reaction evidence="3">
        <text>xanthosine + phosphate = alpha-D-ribose 1-phosphate + xanthine</text>
        <dbReference type="Rhea" id="RHEA:27638"/>
        <dbReference type="ChEBI" id="CHEBI:17712"/>
        <dbReference type="ChEBI" id="CHEBI:18107"/>
        <dbReference type="ChEBI" id="CHEBI:43474"/>
        <dbReference type="ChEBI" id="CHEBI:57720"/>
        <dbReference type="EC" id="2.4.2.1"/>
    </reaction>
</comment>
<evidence type="ECO:0000256" key="2">
    <source>
        <dbReference type="ARBA" id="ARBA00022679"/>
    </source>
</evidence>
<dbReference type="FunFam" id="2.60.120.10:FF:000016">
    <property type="entry name" value="Pyrimidine/purine nucleoside phosphorylase"/>
    <property type="match status" value="1"/>
</dbReference>
<dbReference type="InterPro" id="IPR014710">
    <property type="entry name" value="RmlC-like_jellyroll"/>
</dbReference>
<accession>A0A369BIK0</accession>
<comment type="catalytic activity">
    <reaction evidence="3">
        <text>thymidine + phosphate = 2-deoxy-alpha-D-ribose 1-phosphate + thymine</text>
        <dbReference type="Rhea" id="RHEA:16037"/>
        <dbReference type="ChEBI" id="CHEBI:17748"/>
        <dbReference type="ChEBI" id="CHEBI:17821"/>
        <dbReference type="ChEBI" id="CHEBI:43474"/>
        <dbReference type="ChEBI" id="CHEBI:57259"/>
        <dbReference type="EC" id="2.4.2.2"/>
    </reaction>
</comment>
<dbReference type="EC" id="2.4.2.2" evidence="3"/>
<evidence type="ECO:0000313" key="4">
    <source>
        <dbReference type="EMBL" id="RCX20408.1"/>
    </source>
</evidence>
<name>A0A369BIK0_9BACL</name>
<comment type="caution">
    <text evidence="4">The sequence shown here is derived from an EMBL/GenBank/DDBJ whole genome shotgun (WGS) entry which is preliminary data.</text>
</comment>
<keyword evidence="2 3" id="KW-0808">Transferase</keyword>
<protein>
    <recommendedName>
        <fullName evidence="3">Pyrimidine/purine nucleoside phosphorylase</fullName>
        <ecNumber evidence="3">2.4.2.1</ecNumber>
        <ecNumber evidence="3">2.4.2.2</ecNumber>
    </recommendedName>
    <alternativeName>
        <fullName evidence="3">Adenosine phosphorylase</fullName>
    </alternativeName>
    <alternativeName>
        <fullName evidence="3">Cytidine phosphorylase</fullName>
    </alternativeName>
    <alternativeName>
        <fullName evidence="3">Guanosine phosphorylase</fullName>
    </alternativeName>
    <alternativeName>
        <fullName evidence="3">Inosine phosphorylase</fullName>
    </alternativeName>
    <alternativeName>
        <fullName evidence="3">Thymidine phosphorylase</fullName>
    </alternativeName>
    <alternativeName>
        <fullName evidence="3">Uridine phosphorylase</fullName>
    </alternativeName>
    <alternativeName>
        <fullName evidence="3">Xanthosine phosphorylase</fullName>
    </alternativeName>
</protein>
<dbReference type="InterPro" id="IPR009664">
    <property type="entry name" value="Ppnp"/>
</dbReference>
<dbReference type="SUPFAM" id="SSF51182">
    <property type="entry name" value="RmlC-like cupins"/>
    <property type="match status" value="1"/>
</dbReference>
<dbReference type="HAMAP" id="MF_01537">
    <property type="entry name" value="Nucleos_phosphorylase_PpnP"/>
    <property type="match status" value="1"/>
</dbReference>
<dbReference type="Pfam" id="PF06865">
    <property type="entry name" value="Ppnp"/>
    <property type="match status" value="1"/>
</dbReference>
<comment type="function">
    <text evidence="3">Catalyzes the phosphorolysis of diverse nucleosides, yielding D-ribose 1-phosphate and the respective free bases. Can use uridine, adenosine, guanosine, cytidine, thymidine, inosine and xanthosine as substrates. Also catalyzes the reverse reactions.</text>
</comment>
<comment type="catalytic activity">
    <reaction evidence="3">
        <text>uridine + phosphate = alpha-D-ribose 1-phosphate + uracil</text>
        <dbReference type="Rhea" id="RHEA:24388"/>
        <dbReference type="ChEBI" id="CHEBI:16704"/>
        <dbReference type="ChEBI" id="CHEBI:17568"/>
        <dbReference type="ChEBI" id="CHEBI:43474"/>
        <dbReference type="ChEBI" id="CHEBI:57720"/>
        <dbReference type="EC" id="2.4.2.2"/>
    </reaction>
</comment>
<keyword evidence="5" id="KW-1185">Reference proteome</keyword>
<comment type="similarity">
    <text evidence="3">Belongs to the nucleoside phosphorylase PpnP family.</text>
</comment>
<sequence>MEQQLKNVTVDKAANIYFDGKVTSRSVWLPDGNKITLGIMLPGEYEFGTDSLEVMDILSGDLKVLLPGETLWREISGRGTFTVPANASFKLEVRSVTDYCCSYGSGA</sequence>
<dbReference type="OrthoDB" id="9793848at2"/>
<dbReference type="InterPro" id="IPR011051">
    <property type="entry name" value="RmlC_Cupin_sf"/>
</dbReference>